<feature type="transmembrane region" description="Helical" evidence="3">
    <location>
        <begin position="38"/>
        <end position="55"/>
    </location>
</feature>
<feature type="transmembrane region" description="Helical" evidence="3">
    <location>
        <begin position="151"/>
        <end position="171"/>
    </location>
</feature>
<sequence>MQRKIIQVNLGAAGVLLTVLSYFVYYQWSGNSALVRTGWAQLPFGLASVLVWRLNARGHDVWARWAVFGLAVGGTLAAILAGLGSALGAQVYFLLFAVLTLAFFPLTQWRSALLLSTLNATLFFAFERWGWPAHPALFELPETTRQWLSSSLVAGCIAVAMALTAISEWAADLNEQRLLELAGTDVLTGLRNRRALLQSLAGEVALARRSQRPLCLAVLDLDHFKSINDQHGHAAGDQVLREFSALMRSELRAYDTCGRLGGEEFVVLMPDTDLAQALASIDRLRATLAHRPLAWIDESVELTVSAGVASLADTSDADGASLLRAADEALYQAKRDGRNRVRTAS</sequence>
<keyword evidence="3" id="KW-0472">Membrane</keyword>
<evidence type="ECO:0000259" key="4">
    <source>
        <dbReference type="PROSITE" id="PS50887"/>
    </source>
</evidence>
<dbReference type="InterPro" id="IPR000160">
    <property type="entry name" value="GGDEF_dom"/>
</dbReference>
<dbReference type="SUPFAM" id="SSF55073">
    <property type="entry name" value="Nucleotide cyclase"/>
    <property type="match status" value="1"/>
</dbReference>
<dbReference type="Proteomes" id="UP000678374">
    <property type="component" value="Unassembled WGS sequence"/>
</dbReference>
<protein>
    <recommendedName>
        <fullName evidence="1">diguanylate cyclase</fullName>
        <ecNumber evidence="1">2.7.7.65</ecNumber>
    </recommendedName>
</protein>
<dbReference type="PANTHER" id="PTHR45138:SF9">
    <property type="entry name" value="DIGUANYLATE CYCLASE DGCM-RELATED"/>
    <property type="match status" value="1"/>
</dbReference>
<dbReference type="Gene3D" id="3.30.70.270">
    <property type="match status" value="1"/>
</dbReference>
<keyword evidence="3" id="KW-1133">Transmembrane helix</keyword>
<dbReference type="RefSeq" id="WP_210802787.1">
    <property type="nucleotide sequence ID" value="NZ_JAGQDE010000012.1"/>
</dbReference>
<dbReference type="CDD" id="cd01949">
    <property type="entry name" value="GGDEF"/>
    <property type="match status" value="1"/>
</dbReference>
<dbReference type="NCBIfam" id="TIGR00254">
    <property type="entry name" value="GGDEF"/>
    <property type="match status" value="1"/>
</dbReference>
<dbReference type="InterPro" id="IPR029787">
    <property type="entry name" value="Nucleotide_cyclase"/>
</dbReference>
<organism evidence="5 6">
    <name type="scientific">Ideonella aquatica</name>
    <dbReference type="NCBI Taxonomy" id="2824119"/>
    <lineage>
        <taxon>Bacteria</taxon>
        <taxon>Pseudomonadati</taxon>
        <taxon>Pseudomonadota</taxon>
        <taxon>Betaproteobacteria</taxon>
        <taxon>Burkholderiales</taxon>
        <taxon>Sphaerotilaceae</taxon>
        <taxon>Ideonella</taxon>
    </lineage>
</organism>
<dbReference type="InterPro" id="IPR043128">
    <property type="entry name" value="Rev_trsase/Diguanyl_cyclase"/>
</dbReference>
<dbReference type="InterPro" id="IPR050469">
    <property type="entry name" value="Diguanylate_Cyclase"/>
</dbReference>
<feature type="transmembrane region" description="Helical" evidence="3">
    <location>
        <begin position="113"/>
        <end position="131"/>
    </location>
</feature>
<evidence type="ECO:0000313" key="5">
    <source>
        <dbReference type="EMBL" id="MBQ0960114.1"/>
    </source>
</evidence>
<keyword evidence="3" id="KW-0812">Transmembrane</keyword>
<comment type="catalytic activity">
    <reaction evidence="2">
        <text>2 GTP = 3',3'-c-di-GMP + 2 diphosphate</text>
        <dbReference type="Rhea" id="RHEA:24898"/>
        <dbReference type="ChEBI" id="CHEBI:33019"/>
        <dbReference type="ChEBI" id="CHEBI:37565"/>
        <dbReference type="ChEBI" id="CHEBI:58805"/>
        <dbReference type="EC" id="2.7.7.65"/>
    </reaction>
</comment>
<accession>A0A940YIJ2</accession>
<dbReference type="GO" id="GO:0052621">
    <property type="term" value="F:diguanylate cyclase activity"/>
    <property type="evidence" value="ECO:0007669"/>
    <property type="project" value="UniProtKB-EC"/>
</dbReference>
<evidence type="ECO:0000313" key="6">
    <source>
        <dbReference type="Proteomes" id="UP000678374"/>
    </source>
</evidence>
<dbReference type="Pfam" id="PF00990">
    <property type="entry name" value="GGDEF"/>
    <property type="match status" value="1"/>
</dbReference>
<dbReference type="SMART" id="SM00267">
    <property type="entry name" value="GGDEF"/>
    <property type="match status" value="1"/>
</dbReference>
<reference evidence="5" key="1">
    <citation type="submission" date="2021-04" db="EMBL/GenBank/DDBJ databases">
        <title>The genome sequence of Ideonella sp. 4Y11.</title>
        <authorList>
            <person name="Liu Y."/>
        </authorList>
    </citation>
    <scope>NUCLEOTIDE SEQUENCE</scope>
    <source>
        <strain evidence="5">4Y11</strain>
    </source>
</reference>
<dbReference type="FunFam" id="3.30.70.270:FF:000001">
    <property type="entry name" value="Diguanylate cyclase domain protein"/>
    <property type="match status" value="1"/>
</dbReference>
<keyword evidence="6" id="KW-1185">Reference proteome</keyword>
<dbReference type="EC" id="2.7.7.65" evidence="1"/>
<dbReference type="EMBL" id="JAGQDE010000012">
    <property type="protein sequence ID" value="MBQ0960114.1"/>
    <property type="molecule type" value="Genomic_DNA"/>
</dbReference>
<gene>
    <name evidence="5" type="ORF">KAK06_14260</name>
</gene>
<name>A0A940YIJ2_9BURK</name>
<evidence type="ECO:0000256" key="3">
    <source>
        <dbReference type="SAM" id="Phobius"/>
    </source>
</evidence>
<feature type="transmembrane region" description="Helical" evidence="3">
    <location>
        <begin position="62"/>
        <end position="83"/>
    </location>
</feature>
<proteinExistence type="predicted"/>
<comment type="caution">
    <text evidence="5">The sequence shown here is derived from an EMBL/GenBank/DDBJ whole genome shotgun (WGS) entry which is preliminary data.</text>
</comment>
<evidence type="ECO:0000256" key="1">
    <source>
        <dbReference type="ARBA" id="ARBA00012528"/>
    </source>
</evidence>
<dbReference type="PROSITE" id="PS50887">
    <property type="entry name" value="GGDEF"/>
    <property type="match status" value="1"/>
</dbReference>
<evidence type="ECO:0000256" key="2">
    <source>
        <dbReference type="ARBA" id="ARBA00034247"/>
    </source>
</evidence>
<feature type="domain" description="GGDEF" evidence="4">
    <location>
        <begin position="212"/>
        <end position="345"/>
    </location>
</feature>
<feature type="transmembrane region" description="Helical" evidence="3">
    <location>
        <begin position="7"/>
        <end position="26"/>
    </location>
</feature>
<feature type="transmembrane region" description="Helical" evidence="3">
    <location>
        <begin position="89"/>
        <end position="106"/>
    </location>
</feature>
<dbReference type="AlphaFoldDB" id="A0A940YIJ2"/>
<dbReference type="PANTHER" id="PTHR45138">
    <property type="entry name" value="REGULATORY COMPONENTS OF SENSORY TRANSDUCTION SYSTEM"/>
    <property type="match status" value="1"/>
</dbReference>